<proteinExistence type="predicted"/>
<name>A0AAE0PE24_SORBR</name>
<dbReference type="Proteomes" id="UP001281003">
    <property type="component" value="Unassembled WGS sequence"/>
</dbReference>
<gene>
    <name evidence="2" type="ORF">B0T20DRAFT_203948</name>
</gene>
<evidence type="ECO:0000313" key="3">
    <source>
        <dbReference type="Proteomes" id="UP001281003"/>
    </source>
</evidence>
<comment type="caution">
    <text evidence="2">The sequence shown here is derived from an EMBL/GenBank/DDBJ whole genome shotgun (WGS) entry which is preliminary data.</text>
</comment>
<dbReference type="AlphaFoldDB" id="A0AAE0PE24"/>
<reference evidence="2" key="2">
    <citation type="submission" date="2023-07" db="EMBL/GenBank/DDBJ databases">
        <authorList>
            <consortium name="Lawrence Berkeley National Laboratory"/>
            <person name="Haridas S."/>
            <person name="Hensen N."/>
            <person name="Bonometti L."/>
            <person name="Westerberg I."/>
            <person name="Brannstrom I.O."/>
            <person name="Guillou S."/>
            <person name="Cros-Aarteil S."/>
            <person name="Calhoun S."/>
            <person name="Kuo A."/>
            <person name="Mondo S."/>
            <person name="Pangilinan J."/>
            <person name="Riley R."/>
            <person name="LaButti K."/>
            <person name="Andreopoulos B."/>
            <person name="Lipzen A."/>
            <person name="Chen C."/>
            <person name="Yanf M."/>
            <person name="Daum C."/>
            <person name="Ng V."/>
            <person name="Clum A."/>
            <person name="Steindorff A."/>
            <person name="Ohm R."/>
            <person name="Martin F."/>
            <person name="Silar P."/>
            <person name="Natvig D."/>
            <person name="Lalanne C."/>
            <person name="Gautier V."/>
            <person name="Ament-velasquez S.L."/>
            <person name="Kruys A."/>
            <person name="Hutchinson M.I."/>
            <person name="Powell A.J."/>
            <person name="Barry K."/>
            <person name="Miller A.N."/>
            <person name="Grigoriev I.V."/>
            <person name="Debuchy R."/>
            <person name="Gladieux P."/>
            <person name="Thoren M.H."/>
            <person name="Johannesson H."/>
        </authorList>
    </citation>
    <scope>NUCLEOTIDE SEQUENCE</scope>
    <source>
        <strain evidence="2">FGSC 1904</strain>
    </source>
</reference>
<accession>A0AAE0PE24</accession>
<keyword evidence="3" id="KW-1185">Reference proteome</keyword>
<feature type="region of interest" description="Disordered" evidence="1">
    <location>
        <begin position="539"/>
        <end position="583"/>
    </location>
</feature>
<dbReference type="EMBL" id="JAUTDP010000006">
    <property type="protein sequence ID" value="KAK3398284.1"/>
    <property type="molecule type" value="Genomic_DNA"/>
</dbReference>
<evidence type="ECO:0000313" key="2">
    <source>
        <dbReference type="EMBL" id="KAK3398284.1"/>
    </source>
</evidence>
<sequence length="583" mass="64415">MTPPGRKIVAAHLADHEFDENQGLKGYVKATDYTLPYMSQWSRANDDDVQSELLRHMNCNYLSTHGVPPTLLALKQHAQSLCALIQMLQPDIKVAEVDADGAASTSKANASSADDALGLKFELNSAFDFLNDLRTPYHNDDVYHHKPLVSLINEVRGRNEVYGTDYHCPLTEIQHHSPPAPGEVTTTPVPGQSAADQPRELRPYANLQNLLVHTNSCLERLDHEYTATGGLLSVLPTDAEHDTEELKHARTTLLGQWLLFTQHLVARMHELERSYGNALDALAGEAAIPHQVLGKLGPDGRSGRVVAYPQDQYILVNSGDDVYEYIHSLLDKREAVLQAKERVYRRNGAVGEELWHKNPQISGEGADDGTGAGIGIGGGNSLFEQMEKVDADLIGGYFSRGIVQVDVTTRYYRLANSGKSVLFVVPAHAVHPGVEHTRLLETQPTIMATVQPRYPPRASELESKYNRKLREASKIQQENLDLQSEVGSAKDQIRTLKAEVERLSLARDALLNGVGKSEVEAKREAEVLRRRAERAERVVRELQKGSSGSGGKVSSSSMGRTLADYDDDVSDEYGEGMDYDWDP</sequence>
<protein>
    <submittedName>
        <fullName evidence="2">Uncharacterized protein</fullName>
    </submittedName>
</protein>
<organism evidence="2 3">
    <name type="scientific">Sordaria brevicollis</name>
    <dbReference type="NCBI Taxonomy" id="83679"/>
    <lineage>
        <taxon>Eukaryota</taxon>
        <taxon>Fungi</taxon>
        <taxon>Dikarya</taxon>
        <taxon>Ascomycota</taxon>
        <taxon>Pezizomycotina</taxon>
        <taxon>Sordariomycetes</taxon>
        <taxon>Sordariomycetidae</taxon>
        <taxon>Sordariales</taxon>
        <taxon>Sordariaceae</taxon>
        <taxon>Sordaria</taxon>
    </lineage>
</organism>
<evidence type="ECO:0000256" key="1">
    <source>
        <dbReference type="SAM" id="MobiDB-lite"/>
    </source>
</evidence>
<reference evidence="2" key="1">
    <citation type="journal article" date="2023" name="Mol. Phylogenet. Evol.">
        <title>Genome-scale phylogeny and comparative genomics of the fungal order Sordariales.</title>
        <authorList>
            <person name="Hensen N."/>
            <person name="Bonometti L."/>
            <person name="Westerberg I."/>
            <person name="Brannstrom I.O."/>
            <person name="Guillou S."/>
            <person name="Cros-Aarteil S."/>
            <person name="Calhoun S."/>
            <person name="Haridas S."/>
            <person name="Kuo A."/>
            <person name="Mondo S."/>
            <person name="Pangilinan J."/>
            <person name="Riley R."/>
            <person name="LaButti K."/>
            <person name="Andreopoulos B."/>
            <person name="Lipzen A."/>
            <person name="Chen C."/>
            <person name="Yan M."/>
            <person name="Daum C."/>
            <person name="Ng V."/>
            <person name="Clum A."/>
            <person name="Steindorff A."/>
            <person name="Ohm R.A."/>
            <person name="Martin F."/>
            <person name="Silar P."/>
            <person name="Natvig D.O."/>
            <person name="Lalanne C."/>
            <person name="Gautier V."/>
            <person name="Ament-Velasquez S.L."/>
            <person name="Kruys A."/>
            <person name="Hutchinson M.I."/>
            <person name="Powell A.J."/>
            <person name="Barry K."/>
            <person name="Miller A.N."/>
            <person name="Grigoriev I.V."/>
            <person name="Debuchy R."/>
            <person name="Gladieux P."/>
            <person name="Hiltunen Thoren M."/>
            <person name="Johannesson H."/>
        </authorList>
    </citation>
    <scope>NUCLEOTIDE SEQUENCE</scope>
    <source>
        <strain evidence="2">FGSC 1904</strain>
    </source>
</reference>
<feature type="compositionally biased region" description="Acidic residues" evidence="1">
    <location>
        <begin position="564"/>
        <end position="583"/>
    </location>
</feature>